<dbReference type="InterPro" id="IPR039605">
    <property type="entry name" value="AHL"/>
</dbReference>
<evidence type="ECO:0000256" key="3">
    <source>
        <dbReference type="SAM" id="MobiDB-lite"/>
    </source>
</evidence>
<feature type="domain" description="PPC" evidence="4">
    <location>
        <begin position="153"/>
        <end position="214"/>
    </location>
</feature>
<evidence type="ECO:0000313" key="6">
    <source>
        <dbReference type="Proteomes" id="UP001412067"/>
    </source>
</evidence>
<proteinExistence type="predicted"/>
<feature type="region of interest" description="Disordered" evidence="3">
    <location>
        <begin position="28"/>
        <end position="109"/>
    </location>
</feature>
<dbReference type="InterPro" id="IPR005175">
    <property type="entry name" value="PPC_dom"/>
</dbReference>
<comment type="function">
    <text evidence="1 2">Transcription factor that specifically binds AT-rich DNA sequences related to the nuclear matrix attachment regions (MARs).</text>
</comment>
<dbReference type="Gene3D" id="3.30.1330.80">
    <property type="entry name" value="Hypothetical protein, similar to alpha- acetolactate decarboxylase, domain 2"/>
    <property type="match status" value="1"/>
</dbReference>
<dbReference type="Pfam" id="PF03479">
    <property type="entry name" value="PCC"/>
    <property type="match status" value="1"/>
</dbReference>
<accession>A0ABR2LP73</accession>
<sequence length="214" mass="22132">MEGRETMPFAGIGNKVAEVGLSFHSPPRMAAAAQGAAGPESLNPGGGIISPISQAAGASSVPTSTEHPPPMPPLAMPPMKKKRGRPRKYAPDGSPLPMNPKPISASMPPAVEYTPPALISMKRGRGRPSSLSPKQLPEVEQEQTGEMVACSAGANFTPHIITVATGEDVTMKIISFSQLGPRAICILSANGVISNATLRQPDSSGGTLTYEVSN</sequence>
<keyword evidence="6" id="KW-1185">Reference proteome</keyword>
<feature type="compositionally biased region" description="Polar residues" evidence="3">
    <location>
        <begin position="51"/>
        <end position="66"/>
    </location>
</feature>
<dbReference type="InterPro" id="IPR017956">
    <property type="entry name" value="AT_hook_DNA-bd_motif"/>
</dbReference>
<dbReference type="EMBL" id="JBBWWR010000017">
    <property type="protein sequence ID" value="KAK8945819.1"/>
    <property type="molecule type" value="Genomic_DNA"/>
</dbReference>
<comment type="caution">
    <text evidence="5">The sequence shown here is derived from an EMBL/GenBank/DDBJ whole genome shotgun (WGS) entry which is preliminary data.</text>
</comment>
<feature type="compositionally biased region" description="Basic residues" evidence="3">
    <location>
        <begin position="79"/>
        <end position="88"/>
    </location>
</feature>
<dbReference type="SUPFAM" id="SSF117856">
    <property type="entry name" value="AF0104/ALDC/Ptd012-like"/>
    <property type="match status" value="1"/>
</dbReference>
<protein>
    <recommendedName>
        <fullName evidence="2">AT-hook motif nuclear-localized protein</fullName>
    </recommendedName>
</protein>
<evidence type="ECO:0000256" key="1">
    <source>
        <dbReference type="ARBA" id="ARBA00003687"/>
    </source>
</evidence>
<dbReference type="Pfam" id="PF02178">
    <property type="entry name" value="AT_hook"/>
    <property type="match status" value="2"/>
</dbReference>
<dbReference type="CDD" id="cd11378">
    <property type="entry name" value="DUF296"/>
    <property type="match status" value="1"/>
</dbReference>
<dbReference type="PANTHER" id="PTHR31500:SF96">
    <property type="entry name" value="AT-HOOK MOTIF NUCLEAR-LOCALIZED PROTEIN 7"/>
    <property type="match status" value="1"/>
</dbReference>
<dbReference type="SMART" id="SM00384">
    <property type="entry name" value="AT_hook"/>
    <property type="match status" value="2"/>
</dbReference>
<feature type="compositionally biased region" description="Pro residues" evidence="3">
    <location>
        <begin position="67"/>
        <end position="76"/>
    </location>
</feature>
<comment type="subcellular location">
    <subcellularLocation>
        <location evidence="2">Nucleus</location>
    </subcellularLocation>
</comment>
<dbReference type="PROSITE" id="PS51742">
    <property type="entry name" value="PPC"/>
    <property type="match status" value="1"/>
</dbReference>
<keyword evidence="2" id="KW-0805">Transcription regulation</keyword>
<organism evidence="5 6">
    <name type="scientific">Platanthera guangdongensis</name>
    <dbReference type="NCBI Taxonomy" id="2320717"/>
    <lineage>
        <taxon>Eukaryota</taxon>
        <taxon>Viridiplantae</taxon>
        <taxon>Streptophyta</taxon>
        <taxon>Embryophyta</taxon>
        <taxon>Tracheophyta</taxon>
        <taxon>Spermatophyta</taxon>
        <taxon>Magnoliopsida</taxon>
        <taxon>Liliopsida</taxon>
        <taxon>Asparagales</taxon>
        <taxon>Orchidaceae</taxon>
        <taxon>Orchidoideae</taxon>
        <taxon>Orchideae</taxon>
        <taxon>Orchidinae</taxon>
        <taxon>Platanthera</taxon>
    </lineage>
</organism>
<dbReference type="Proteomes" id="UP001412067">
    <property type="component" value="Unassembled WGS sequence"/>
</dbReference>
<keyword evidence="2" id="KW-0238">DNA-binding</keyword>
<evidence type="ECO:0000259" key="4">
    <source>
        <dbReference type="PROSITE" id="PS51742"/>
    </source>
</evidence>
<evidence type="ECO:0000256" key="2">
    <source>
        <dbReference type="RuleBase" id="RU367031"/>
    </source>
</evidence>
<gene>
    <name evidence="5" type="ORF">KSP40_PGU009669</name>
</gene>
<name>A0ABR2LP73_9ASPA</name>
<reference evidence="5 6" key="1">
    <citation type="journal article" date="2022" name="Nat. Plants">
        <title>Genomes of leafy and leafless Platanthera orchids illuminate the evolution of mycoheterotrophy.</title>
        <authorList>
            <person name="Li M.H."/>
            <person name="Liu K.W."/>
            <person name="Li Z."/>
            <person name="Lu H.C."/>
            <person name="Ye Q.L."/>
            <person name="Zhang D."/>
            <person name="Wang J.Y."/>
            <person name="Li Y.F."/>
            <person name="Zhong Z.M."/>
            <person name="Liu X."/>
            <person name="Yu X."/>
            <person name="Liu D.K."/>
            <person name="Tu X.D."/>
            <person name="Liu B."/>
            <person name="Hao Y."/>
            <person name="Liao X.Y."/>
            <person name="Jiang Y.T."/>
            <person name="Sun W.H."/>
            <person name="Chen J."/>
            <person name="Chen Y.Q."/>
            <person name="Ai Y."/>
            <person name="Zhai J.W."/>
            <person name="Wu S.S."/>
            <person name="Zhou Z."/>
            <person name="Hsiao Y.Y."/>
            <person name="Wu W.L."/>
            <person name="Chen Y.Y."/>
            <person name="Lin Y.F."/>
            <person name="Hsu J.L."/>
            <person name="Li C.Y."/>
            <person name="Wang Z.W."/>
            <person name="Zhao X."/>
            <person name="Zhong W.Y."/>
            <person name="Ma X.K."/>
            <person name="Ma L."/>
            <person name="Huang J."/>
            <person name="Chen G.Z."/>
            <person name="Huang M.Z."/>
            <person name="Huang L."/>
            <person name="Peng D.H."/>
            <person name="Luo Y.B."/>
            <person name="Zou S.Q."/>
            <person name="Chen S.P."/>
            <person name="Lan S."/>
            <person name="Tsai W.C."/>
            <person name="Van de Peer Y."/>
            <person name="Liu Z.J."/>
        </authorList>
    </citation>
    <scope>NUCLEOTIDE SEQUENCE [LARGE SCALE GENOMIC DNA]</scope>
    <source>
        <strain evidence="5">Lor288</strain>
    </source>
</reference>
<evidence type="ECO:0000313" key="5">
    <source>
        <dbReference type="EMBL" id="KAK8945819.1"/>
    </source>
</evidence>
<comment type="domain">
    <text evidence="2">The PPC domain mediates interactions between AHL proteins.</text>
</comment>
<dbReference type="PANTHER" id="PTHR31500">
    <property type="entry name" value="AT-HOOK MOTIF NUCLEAR-LOCALIZED PROTEIN 9"/>
    <property type="match status" value="1"/>
</dbReference>
<keyword evidence="2" id="KW-0804">Transcription</keyword>
<keyword evidence="2" id="KW-0539">Nucleus</keyword>